<evidence type="ECO:0000256" key="12">
    <source>
        <dbReference type="ARBA" id="ARBA00029811"/>
    </source>
</evidence>
<dbReference type="GO" id="GO:0008270">
    <property type="term" value="F:zinc ion binding"/>
    <property type="evidence" value="ECO:0007669"/>
    <property type="project" value="InterPro"/>
</dbReference>
<feature type="binding site" evidence="15">
    <location>
        <position position="358"/>
    </location>
    <ligand>
        <name>Zn(2+)</name>
        <dbReference type="ChEBI" id="CHEBI:29105"/>
        <note>catalytic</note>
    </ligand>
</feature>
<dbReference type="InterPro" id="IPR045357">
    <property type="entry name" value="Aminopeptidase_N-like_N"/>
</dbReference>
<feature type="region of interest" description="Disordered" evidence="16">
    <location>
        <begin position="26"/>
        <end position="55"/>
    </location>
</feature>
<dbReference type="STRING" id="446470.Snas_4637"/>
<evidence type="ECO:0000256" key="13">
    <source>
        <dbReference type="ARBA" id="ARBA00031533"/>
    </source>
</evidence>
<dbReference type="PANTHER" id="PTHR45726:SF3">
    <property type="entry name" value="LEUKOTRIENE A-4 HYDROLASE"/>
    <property type="match status" value="1"/>
</dbReference>
<dbReference type="PRINTS" id="PR00756">
    <property type="entry name" value="ALADIPTASE"/>
</dbReference>
<dbReference type="GO" id="GO:0008237">
    <property type="term" value="F:metallopeptidase activity"/>
    <property type="evidence" value="ECO:0007669"/>
    <property type="project" value="UniProtKB-KW"/>
</dbReference>
<evidence type="ECO:0000313" key="20">
    <source>
        <dbReference type="Proteomes" id="UP000000844"/>
    </source>
</evidence>
<accession>D3Q6N7</accession>
<evidence type="ECO:0000256" key="3">
    <source>
        <dbReference type="ARBA" id="ARBA00010136"/>
    </source>
</evidence>
<feature type="active site" description="Proton donor" evidence="14">
    <location>
        <position position="412"/>
    </location>
</feature>
<evidence type="ECO:0000256" key="11">
    <source>
        <dbReference type="ARBA" id="ARBA00023049"/>
    </source>
</evidence>
<comment type="catalytic activity">
    <reaction evidence="1">
        <text>Release of an N-terminal amino acid, Xaa-|-Yaa- from a peptide, amide or arylamide. Xaa is preferably Ala, but may be most amino acids including Pro (slow action). When a terminal hydrophobic residue is followed by a prolyl residue, the two may be released as an intact Xaa-Pro dipeptide.</text>
        <dbReference type="EC" id="3.4.11.2"/>
    </reaction>
</comment>
<comment type="similarity">
    <text evidence="3">Belongs to the peptidase M1 family.</text>
</comment>
<dbReference type="InterPro" id="IPR034015">
    <property type="entry name" value="M1_LTA4H"/>
</dbReference>
<reference evidence="19 20" key="1">
    <citation type="journal article" date="2009" name="Stand. Genomic Sci.">
        <title>Complete genome sequence of Stackebrandtia nassauensis type strain (LLR-40K-21).</title>
        <authorList>
            <person name="Munk C."/>
            <person name="Lapidus A."/>
            <person name="Copeland A."/>
            <person name="Jando M."/>
            <person name="Mayilraj S."/>
            <person name="Glavina Del Rio T."/>
            <person name="Nolan M."/>
            <person name="Chen F."/>
            <person name="Lucas S."/>
            <person name="Tice H."/>
            <person name="Cheng J.F."/>
            <person name="Han C."/>
            <person name="Detter J.C."/>
            <person name="Bruce D."/>
            <person name="Goodwin L."/>
            <person name="Chain P."/>
            <person name="Pitluck S."/>
            <person name="Goker M."/>
            <person name="Ovchinikova G."/>
            <person name="Pati A."/>
            <person name="Ivanova N."/>
            <person name="Mavromatis K."/>
            <person name="Chen A."/>
            <person name="Palaniappan K."/>
            <person name="Land M."/>
            <person name="Hauser L."/>
            <person name="Chang Y.J."/>
            <person name="Jeffries C.D."/>
            <person name="Bristow J."/>
            <person name="Eisen J.A."/>
            <person name="Markowitz V."/>
            <person name="Hugenholtz P."/>
            <person name="Kyrpides N.C."/>
            <person name="Klenk H.P."/>
        </authorList>
    </citation>
    <scope>NUCLEOTIDE SEQUENCE [LARGE SCALE GENOMIC DNA]</scope>
    <source>
        <strain evidence="20">DSM 44728 / CIP 108903 / NRRL B-16338 / NBRC 102104 / LLR-40K-21</strain>
    </source>
</reference>
<dbReference type="eggNOG" id="COG0308">
    <property type="taxonomic scope" value="Bacteria"/>
</dbReference>
<keyword evidence="6" id="KW-0963">Cytoplasm</keyword>
<dbReference type="Pfam" id="PF17900">
    <property type="entry name" value="Peptidase_M1_N"/>
    <property type="match status" value="1"/>
</dbReference>
<dbReference type="InterPro" id="IPR027268">
    <property type="entry name" value="Peptidase_M4/M1_CTD_sf"/>
</dbReference>
<evidence type="ECO:0000259" key="18">
    <source>
        <dbReference type="Pfam" id="PF17900"/>
    </source>
</evidence>
<comment type="cofactor">
    <cofactor evidence="15">
        <name>Zn(2+)</name>
        <dbReference type="ChEBI" id="CHEBI:29105"/>
    </cofactor>
    <text evidence="15">Binds 1 zinc ion per subunit.</text>
</comment>
<gene>
    <name evidence="19" type="ordered locus">Snas_4637</name>
</gene>
<evidence type="ECO:0000256" key="8">
    <source>
        <dbReference type="ARBA" id="ARBA00022723"/>
    </source>
</evidence>
<protein>
    <recommendedName>
        <fullName evidence="5">Aminopeptidase N</fullName>
        <ecNumber evidence="4">3.4.11.2</ecNumber>
    </recommendedName>
    <alternativeName>
        <fullName evidence="12">Alanine aminopeptidase</fullName>
    </alternativeName>
    <alternativeName>
        <fullName evidence="13">Lysyl aminopeptidase</fullName>
    </alternativeName>
</protein>
<dbReference type="Proteomes" id="UP000000844">
    <property type="component" value="Chromosome"/>
</dbReference>
<keyword evidence="7" id="KW-0645">Protease</keyword>
<dbReference type="InterPro" id="IPR042097">
    <property type="entry name" value="Aminopeptidase_N-like_N_sf"/>
</dbReference>
<dbReference type="SUPFAM" id="SSF55486">
    <property type="entry name" value="Metalloproteases ('zincins'), catalytic domain"/>
    <property type="match status" value="1"/>
</dbReference>
<feature type="compositionally biased region" description="Basic and acidic residues" evidence="16">
    <location>
        <begin position="39"/>
        <end position="48"/>
    </location>
</feature>
<evidence type="ECO:0000256" key="16">
    <source>
        <dbReference type="SAM" id="MobiDB-lite"/>
    </source>
</evidence>
<evidence type="ECO:0000256" key="14">
    <source>
        <dbReference type="PIRSR" id="PIRSR634015-1"/>
    </source>
</evidence>
<feature type="domain" description="Peptidase M1 membrane alanine aminopeptidase" evidence="17">
    <location>
        <begin position="277"/>
        <end position="472"/>
    </location>
</feature>
<dbReference type="GO" id="GO:0006508">
    <property type="term" value="P:proteolysis"/>
    <property type="evidence" value="ECO:0007669"/>
    <property type="project" value="UniProtKB-KW"/>
</dbReference>
<proteinExistence type="inferred from homology"/>
<dbReference type="CDD" id="cd09603">
    <property type="entry name" value="M1_APN_like"/>
    <property type="match status" value="1"/>
</dbReference>
<evidence type="ECO:0000256" key="1">
    <source>
        <dbReference type="ARBA" id="ARBA00000098"/>
    </source>
</evidence>
<evidence type="ECO:0000313" key="19">
    <source>
        <dbReference type="EMBL" id="ADD44280.1"/>
    </source>
</evidence>
<dbReference type="EC" id="3.4.11.2" evidence="4"/>
<dbReference type="GO" id="GO:0016285">
    <property type="term" value="F:alanyl aminopeptidase activity"/>
    <property type="evidence" value="ECO:0007669"/>
    <property type="project" value="UniProtKB-EC"/>
</dbReference>
<organism evidence="19 20">
    <name type="scientific">Stackebrandtia nassauensis (strain DSM 44728 / CIP 108903 / NRRL B-16338 / NBRC 102104 / LLR-40K-21)</name>
    <dbReference type="NCBI Taxonomy" id="446470"/>
    <lineage>
        <taxon>Bacteria</taxon>
        <taxon>Bacillati</taxon>
        <taxon>Actinomycetota</taxon>
        <taxon>Actinomycetes</taxon>
        <taxon>Glycomycetales</taxon>
        <taxon>Glycomycetaceae</taxon>
        <taxon>Stackebrandtia</taxon>
    </lineage>
</organism>
<evidence type="ECO:0000256" key="5">
    <source>
        <dbReference type="ARBA" id="ARBA00015611"/>
    </source>
</evidence>
<evidence type="ECO:0000256" key="15">
    <source>
        <dbReference type="PIRSR" id="PIRSR634015-3"/>
    </source>
</evidence>
<feature type="active site" description="Proton acceptor" evidence="14">
    <location>
        <position position="336"/>
    </location>
</feature>
<dbReference type="Gene3D" id="2.60.40.1730">
    <property type="entry name" value="tricorn interacting facor f3 domain"/>
    <property type="match status" value="1"/>
</dbReference>
<keyword evidence="9" id="KW-0378">Hydrolase</keyword>
<name>D3Q6N7_STANL</name>
<evidence type="ECO:0000259" key="17">
    <source>
        <dbReference type="Pfam" id="PF01433"/>
    </source>
</evidence>
<feature type="binding site" evidence="15">
    <location>
        <position position="339"/>
    </location>
    <ligand>
        <name>Zn(2+)</name>
        <dbReference type="ChEBI" id="CHEBI:29105"/>
        <note>catalytic</note>
    </ligand>
</feature>
<dbReference type="SUPFAM" id="SSF63737">
    <property type="entry name" value="Leukotriene A4 hydrolase N-terminal domain"/>
    <property type="match status" value="1"/>
</dbReference>
<dbReference type="PROSITE" id="PS51257">
    <property type="entry name" value="PROKAR_LIPOPROTEIN"/>
    <property type="match status" value="1"/>
</dbReference>
<keyword evidence="8 15" id="KW-0479">Metal-binding</keyword>
<keyword evidence="20" id="KW-1185">Reference proteome</keyword>
<dbReference type="KEGG" id="sna:Snas_4637"/>
<dbReference type="InterPro" id="IPR014782">
    <property type="entry name" value="Peptidase_M1_dom"/>
</dbReference>
<dbReference type="AlphaFoldDB" id="D3Q6N7"/>
<evidence type="ECO:0000256" key="4">
    <source>
        <dbReference type="ARBA" id="ARBA00012564"/>
    </source>
</evidence>
<feature type="domain" description="Aminopeptidase N-like N-terminal" evidence="18">
    <location>
        <begin position="69"/>
        <end position="240"/>
    </location>
</feature>
<evidence type="ECO:0000256" key="6">
    <source>
        <dbReference type="ARBA" id="ARBA00022490"/>
    </source>
</evidence>
<evidence type="ECO:0000256" key="9">
    <source>
        <dbReference type="ARBA" id="ARBA00022801"/>
    </source>
</evidence>
<keyword evidence="19" id="KW-0031">Aminopeptidase</keyword>
<dbReference type="Gene3D" id="1.10.390.10">
    <property type="entry name" value="Neutral Protease Domain 2"/>
    <property type="match status" value="1"/>
</dbReference>
<dbReference type="HOGENOM" id="CLU_014298_2_0_11"/>
<dbReference type="OrthoDB" id="100605at2"/>
<dbReference type="RefSeq" id="WP_013019851.1">
    <property type="nucleotide sequence ID" value="NC_013947.1"/>
</dbReference>
<sequence>MNPRLGVIAVAGVTTAVLVAGCGQTGKLESESSDGPPEAAKEDLEAGKSEPVTDPMYPDYGHENIDVLHYGMELDYSPEKKTLSGLVRLTIRPVEDASELALDFSDAMEISNLTVDGKKTDFDLNEWDLTVDTGLKKDRNVEVEVTYKGTPELVDAPAERGDMAEGLGASVGQNGELWAFQEPHGALTWYPVNDHPSDEAMYDFEVTVPEGYAGVASGTFEGKKGNTYSWSSSDPVASYLTTIAVDKYEMVEMEGPGDLPVTAWIPPQYAEWEASLKKMPEMIEYLEKLYGPYPFDSAGLVLVGGESGMETQQMITLSGAVGMGGPEASESVVVHELAHQWFGDTVTPLDWTGLWINEGPATYAEQMWLVDQGMQTAKDVEKAFEAQDQDLRTQHGPPGDPDPNAFASSNSYVCPALMLIKLGDQIGGRDKVDELLGAWVAAHENKSVTREDFVGFANEHTGKDLTKFFDSWLDSAKTPKDKKDKKKK</sequence>
<dbReference type="EMBL" id="CP001778">
    <property type="protein sequence ID" value="ADD44280.1"/>
    <property type="molecule type" value="Genomic_DNA"/>
</dbReference>
<keyword evidence="10 15" id="KW-0862">Zinc</keyword>
<evidence type="ECO:0000256" key="2">
    <source>
        <dbReference type="ARBA" id="ARBA00004496"/>
    </source>
</evidence>
<feature type="binding site" evidence="15">
    <location>
        <position position="335"/>
    </location>
    <ligand>
        <name>Zn(2+)</name>
        <dbReference type="ChEBI" id="CHEBI:29105"/>
        <note>catalytic</note>
    </ligand>
</feature>
<comment type="subcellular location">
    <subcellularLocation>
        <location evidence="2">Cytoplasm</location>
    </subcellularLocation>
</comment>
<dbReference type="GO" id="GO:0005737">
    <property type="term" value="C:cytoplasm"/>
    <property type="evidence" value="ECO:0007669"/>
    <property type="project" value="UniProtKB-SubCell"/>
</dbReference>
<dbReference type="Pfam" id="PF01433">
    <property type="entry name" value="Peptidase_M1"/>
    <property type="match status" value="1"/>
</dbReference>
<dbReference type="InterPro" id="IPR001930">
    <property type="entry name" value="Peptidase_M1"/>
</dbReference>
<keyword evidence="11" id="KW-0482">Metalloprotease</keyword>
<evidence type="ECO:0000256" key="10">
    <source>
        <dbReference type="ARBA" id="ARBA00022833"/>
    </source>
</evidence>
<dbReference type="PANTHER" id="PTHR45726">
    <property type="entry name" value="LEUKOTRIENE A-4 HYDROLASE"/>
    <property type="match status" value="1"/>
</dbReference>
<evidence type="ECO:0000256" key="7">
    <source>
        <dbReference type="ARBA" id="ARBA00022670"/>
    </source>
</evidence>